<organism evidence="2 3">
    <name type="scientific">Flagellimonas marinaquae</name>
    <dbReference type="NCBI Taxonomy" id="254955"/>
    <lineage>
        <taxon>Bacteria</taxon>
        <taxon>Pseudomonadati</taxon>
        <taxon>Bacteroidota</taxon>
        <taxon>Flavobacteriia</taxon>
        <taxon>Flavobacteriales</taxon>
        <taxon>Flavobacteriaceae</taxon>
        <taxon>Flagellimonas</taxon>
    </lineage>
</organism>
<name>A0AA48HPQ7_9FLAO</name>
<proteinExistence type="predicted"/>
<sequence>MNYVITKRMKNNQTIETNWCVITGGPSTGKTTTINMLAERGYETTIEHARHYIDTMRVKGQTVEELRSNKREFQLGVLDMQIEQEAAINPKDLVFLDRAIPDALAYYKFLELEVDDILKEAMRKVNYKKIFILDKLPLVNDYARLESENDQNQIHNLITEVYESLPFPVAHVPVLPPSERVDFILNSI</sequence>
<dbReference type="Proteomes" id="UP001330184">
    <property type="component" value="Chromosome"/>
</dbReference>
<reference evidence="2 3" key="1">
    <citation type="submission" date="2023-01" db="EMBL/GenBank/DDBJ databases">
        <title>Complete genome sequence of Muricauda aquimarina strain IFOP_LL357.</title>
        <authorList>
            <person name="Gajardo G."/>
            <person name="Ueki S."/>
            <person name="Maruyama F."/>
        </authorList>
    </citation>
    <scope>NUCLEOTIDE SEQUENCE [LARGE SCALE GENOMIC DNA]</scope>
    <source>
        <strain evidence="2 3">IFOP_LL357</strain>
    </source>
</reference>
<dbReference type="Pfam" id="PF13521">
    <property type="entry name" value="AAA_28"/>
    <property type="match status" value="1"/>
</dbReference>
<dbReference type="InterPro" id="IPR027417">
    <property type="entry name" value="P-loop_NTPase"/>
</dbReference>
<dbReference type="SUPFAM" id="SSF52540">
    <property type="entry name" value="P-loop containing nucleoside triphosphate hydrolases"/>
    <property type="match status" value="1"/>
</dbReference>
<dbReference type="AlphaFoldDB" id="A0AA48HPQ7"/>
<evidence type="ECO:0000259" key="1">
    <source>
        <dbReference type="Pfam" id="PF13521"/>
    </source>
</evidence>
<protein>
    <submittedName>
        <fullName evidence="2">ATPase</fullName>
    </submittedName>
</protein>
<dbReference type="Gene3D" id="3.40.50.300">
    <property type="entry name" value="P-loop containing nucleotide triphosphate hydrolases"/>
    <property type="match status" value="1"/>
</dbReference>
<accession>A0AA48HPQ7</accession>
<dbReference type="EMBL" id="AP027268">
    <property type="protein sequence ID" value="BDW93419.1"/>
    <property type="molecule type" value="Genomic_DNA"/>
</dbReference>
<feature type="domain" description="NadR/Ttd14 AAA" evidence="1">
    <location>
        <begin position="20"/>
        <end position="174"/>
    </location>
</feature>
<dbReference type="InterPro" id="IPR038727">
    <property type="entry name" value="NadR/Ttd14_AAA_dom"/>
</dbReference>
<evidence type="ECO:0000313" key="3">
    <source>
        <dbReference type="Proteomes" id="UP001330184"/>
    </source>
</evidence>
<evidence type="ECO:0000313" key="2">
    <source>
        <dbReference type="EMBL" id="BDW93419.1"/>
    </source>
</evidence>
<gene>
    <name evidence="2" type="ORF">MACH07_22510</name>
</gene>
<keyword evidence="3" id="KW-1185">Reference proteome</keyword>